<keyword evidence="6" id="KW-1185">Reference proteome</keyword>
<dbReference type="Proteomes" id="UP000019373">
    <property type="component" value="Unassembled WGS sequence"/>
</dbReference>
<dbReference type="PANTHER" id="PTHR31601:SF2">
    <property type="entry name" value="ALPHA-KETOGLUTARATE DEHYDROGENASE COMPONENT 4"/>
    <property type="match status" value="1"/>
</dbReference>
<dbReference type="PANTHER" id="PTHR31601">
    <property type="entry name" value="28S RIBOSOMAL PROTEIN S36, MITOCHONDRIAL"/>
    <property type="match status" value="1"/>
</dbReference>
<accession>U1I0Q9</accession>
<evidence type="ECO:0000313" key="5">
    <source>
        <dbReference type="EMBL" id="ERF75464.1"/>
    </source>
</evidence>
<feature type="compositionally biased region" description="Polar residues" evidence="4">
    <location>
        <begin position="69"/>
        <end position="80"/>
    </location>
</feature>
<comment type="similarity">
    <text evidence="3">Belongs to the alpha-ketoglutarate dehydrogenase component 4 family.</text>
</comment>
<gene>
    <name evidence="5" type="ORF">EPUS_06996</name>
</gene>
<dbReference type="InterPro" id="IPR020373">
    <property type="entry name" value="Kgd4/YMR-31"/>
</dbReference>
<dbReference type="OMA" id="PDSFVTY"/>
<name>U1I0Q9_ENDPU</name>
<proteinExistence type="inferred from homology"/>
<dbReference type="HOGENOM" id="CLU_129439_1_0_1"/>
<dbReference type="GO" id="GO:0005739">
    <property type="term" value="C:mitochondrion"/>
    <property type="evidence" value="ECO:0007669"/>
    <property type="project" value="UniProtKB-SubCell"/>
</dbReference>
<reference evidence="6" key="1">
    <citation type="journal article" date="2014" name="BMC Genomics">
        <title>Genome characteristics reveal the impact of lichenization on lichen-forming fungus Endocarpon pusillum Hedwig (Verrucariales, Ascomycota).</title>
        <authorList>
            <person name="Wang Y.-Y."/>
            <person name="Liu B."/>
            <person name="Zhang X.-Y."/>
            <person name="Zhou Q.-M."/>
            <person name="Zhang T."/>
            <person name="Li H."/>
            <person name="Yu Y.-F."/>
            <person name="Zhang X.-L."/>
            <person name="Hao X.-Y."/>
            <person name="Wang M."/>
            <person name="Wang L."/>
            <person name="Wei J.-C."/>
        </authorList>
    </citation>
    <scope>NUCLEOTIDE SEQUENCE [LARGE SCALE GENOMIC DNA]</scope>
    <source>
        <strain evidence="6">Z07020 / HMAS-L-300199</strain>
    </source>
</reference>
<dbReference type="eggNOG" id="ENOG502S8GU">
    <property type="taxonomic scope" value="Eukaryota"/>
</dbReference>
<evidence type="ECO:0000256" key="4">
    <source>
        <dbReference type="SAM" id="MobiDB-lite"/>
    </source>
</evidence>
<protein>
    <recommendedName>
        <fullName evidence="7">37S ribosomal protein YMR-31, mitochondrial</fullName>
    </recommendedName>
</protein>
<dbReference type="GO" id="GO:0006103">
    <property type="term" value="P:2-oxoglutarate metabolic process"/>
    <property type="evidence" value="ECO:0007669"/>
    <property type="project" value="InterPro"/>
</dbReference>
<evidence type="ECO:0008006" key="7">
    <source>
        <dbReference type="Google" id="ProtNLM"/>
    </source>
</evidence>
<evidence type="ECO:0000256" key="1">
    <source>
        <dbReference type="ARBA" id="ARBA00004173"/>
    </source>
</evidence>
<dbReference type="OrthoDB" id="2116030at2759"/>
<evidence type="ECO:0000256" key="2">
    <source>
        <dbReference type="ARBA" id="ARBA00023128"/>
    </source>
</evidence>
<dbReference type="Pfam" id="PF10937">
    <property type="entry name" value="Kgd4-YMR31"/>
    <property type="match status" value="1"/>
</dbReference>
<dbReference type="GeneID" id="19241884"/>
<comment type="subcellular location">
    <subcellularLocation>
        <location evidence="1">Mitochondrion</location>
    </subcellularLocation>
</comment>
<dbReference type="GO" id="GO:0004591">
    <property type="term" value="F:oxoglutarate dehydrogenase (succinyl-transferring) activity"/>
    <property type="evidence" value="ECO:0007669"/>
    <property type="project" value="TreeGrafter"/>
</dbReference>
<feature type="region of interest" description="Disordered" evidence="4">
    <location>
        <begin position="19"/>
        <end position="107"/>
    </location>
</feature>
<organism evidence="5 6">
    <name type="scientific">Endocarpon pusillum (strain Z07020 / HMAS-L-300199)</name>
    <name type="common">Lichen-forming fungus</name>
    <dbReference type="NCBI Taxonomy" id="1263415"/>
    <lineage>
        <taxon>Eukaryota</taxon>
        <taxon>Fungi</taxon>
        <taxon>Dikarya</taxon>
        <taxon>Ascomycota</taxon>
        <taxon>Pezizomycotina</taxon>
        <taxon>Eurotiomycetes</taxon>
        <taxon>Chaetothyriomycetidae</taxon>
        <taxon>Verrucariales</taxon>
        <taxon>Verrucariaceae</taxon>
        <taxon>Endocarpon</taxon>
    </lineage>
</organism>
<dbReference type="RefSeq" id="XP_007787195.1">
    <property type="nucleotide sequence ID" value="XM_007789005.1"/>
</dbReference>
<dbReference type="AlphaFoldDB" id="U1I0Q9"/>
<keyword evidence="2" id="KW-0496">Mitochondrion</keyword>
<evidence type="ECO:0000256" key="3">
    <source>
        <dbReference type="ARBA" id="ARBA00043970"/>
    </source>
</evidence>
<sequence>MRVTSVFRAASHGRTPLIKFIGKRSPPKSVDHTPHAHPASPSESLPDSFANYRSKAQQHGPLAGGGGSKTTPSAPISSLTYGAVGGRAGRELGPVQPKQGEYFDRNELPMRFRRTPFTEAEMEAIQTGGASLYG</sequence>
<dbReference type="EMBL" id="KE720812">
    <property type="protein sequence ID" value="ERF75464.1"/>
    <property type="molecule type" value="Genomic_DNA"/>
</dbReference>
<evidence type="ECO:0000313" key="6">
    <source>
        <dbReference type="Proteomes" id="UP000019373"/>
    </source>
</evidence>